<dbReference type="OrthoDB" id="5046242at2759"/>
<reference evidence="1" key="1">
    <citation type="submission" date="2021-02" db="EMBL/GenBank/DDBJ databases">
        <authorList>
            <person name="Nowell W R."/>
        </authorList>
    </citation>
    <scope>NUCLEOTIDE SEQUENCE</scope>
    <source>
        <strain evidence="1">Ploen Becks lab</strain>
    </source>
</reference>
<comment type="caution">
    <text evidence="1">The sequence shown here is derived from an EMBL/GenBank/DDBJ whole genome shotgun (WGS) entry which is preliminary data.</text>
</comment>
<dbReference type="EMBL" id="CAJNOC010000906">
    <property type="protein sequence ID" value="CAF0815719.1"/>
    <property type="molecule type" value="Genomic_DNA"/>
</dbReference>
<accession>A0A813TK65</accession>
<dbReference type="SUPFAM" id="SSF54373">
    <property type="entry name" value="FAD-linked reductases, C-terminal domain"/>
    <property type="match status" value="1"/>
</dbReference>
<protein>
    <recommendedName>
        <fullName evidence="3">Amine oxidase domain-containing protein</fullName>
    </recommendedName>
</protein>
<gene>
    <name evidence="1" type="ORF">OXX778_LOCUS7200</name>
</gene>
<organism evidence="1 2">
    <name type="scientific">Brachionus calyciflorus</name>
    <dbReference type="NCBI Taxonomy" id="104777"/>
    <lineage>
        <taxon>Eukaryota</taxon>
        <taxon>Metazoa</taxon>
        <taxon>Spiralia</taxon>
        <taxon>Gnathifera</taxon>
        <taxon>Rotifera</taxon>
        <taxon>Eurotatoria</taxon>
        <taxon>Monogononta</taxon>
        <taxon>Pseudotrocha</taxon>
        <taxon>Ploima</taxon>
        <taxon>Brachionidae</taxon>
        <taxon>Brachionus</taxon>
    </lineage>
</organism>
<evidence type="ECO:0000313" key="2">
    <source>
        <dbReference type="Proteomes" id="UP000663879"/>
    </source>
</evidence>
<evidence type="ECO:0000313" key="1">
    <source>
        <dbReference type="EMBL" id="CAF0815719.1"/>
    </source>
</evidence>
<proteinExistence type="predicted"/>
<dbReference type="AlphaFoldDB" id="A0A813TK65"/>
<name>A0A813TK65_9BILA</name>
<sequence length="96" mass="11019">MNEDELIEDVLNQLTLIHGPIVRQEYMKTYYAFNWNDNQLSMGAFALYGPGQFTTSVHHGWILGTLNSGYRAVMEILMKEGMTTKLTELKKEMGRS</sequence>
<dbReference type="Gene3D" id="3.90.660.10">
    <property type="match status" value="1"/>
</dbReference>
<dbReference type="Proteomes" id="UP000663879">
    <property type="component" value="Unassembled WGS sequence"/>
</dbReference>
<evidence type="ECO:0008006" key="3">
    <source>
        <dbReference type="Google" id="ProtNLM"/>
    </source>
</evidence>
<keyword evidence="2" id="KW-1185">Reference proteome</keyword>